<dbReference type="GO" id="GO:0046872">
    <property type="term" value="F:metal ion binding"/>
    <property type="evidence" value="ECO:0007669"/>
    <property type="project" value="UniProtKB-KW"/>
</dbReference>
<keyword evidence="3" id="KW-0540">Nuclease</keyword>
<keyword evidence="6" id="KW-0460">Magnesium</keyword>
<keyword evidence="2" id="KW-1277">Toxin-antitoxin system</keyword>
<name>A0A369T6U0_9PROT</name>
<dbReference type="GO" id="GO:0004518">
    <property type="term" value="F:nuclease activity"/>
    <property type="evidence" value="ECO:0007669"/>
    <property type="project" value="UniProtKB-KW"/>
</dbReference>
<keyword evidence="10" id="KW-1185">Reference proteome</keyword>
<protein>
    <submittedName>
        <fullName evidence="9">Type II toxin-antitoxin system VapC family toxin</fullName>
    </submittedName>
</protein>
<dbReference type="InterPro" id="IPR050556">
    <property type="entry name" value="Type_II_TA_system_RNase"/>
</dbReference>
<organism evidence="9 10">
    <name type="scientific">Ferruginivarius sediminum</name>
    <dbReference type="NCBI Taxonomy" id="2661937"/>
    <lineage>
        <taxon>Bacteria</taxon>
        <taxon>Pseudomonadati</taxon>
        <taxon>Pseudomonadota</taxon>
        <taxon>Alphaproteobacteria</taxon>
        <taxon>Rhodospirillales</taxon>
        <taxon>Rhodospirillaceae</taxon>
        <taxon>Ferruginivarius</taxon>
    </lineage>
</organism>
<keyword evidence="4" id="KW-0479">Metal-binding</keyword>
<dbReference type="Gene3D" id="3.40.50.1010">
    <property type="entry name" value="5'-nuclease"/>
    <property type="match status" value="1"/>
</dbReference>
<evidence type="ECO:0000256" key="1">
    <source>
        <dbReference type="ARBA" id="ARBA00001946"/>
    </source>
</evidence>
<evidence type="ECO:0000256" key="3">
    <source>
        <dbReference type="ARBA" id="ARBA00022722"/>
    </source>
</evidence>
<evidence type="ECO:0000313" key="10">
    <source>
        <dbReference type="Proteomes" id="UP000253941"/>
    </source>
</evidence>
<dbReference type="SUPFAM" id="SSF88723">
    <property type="entry name" value="PIN domain-like"/>
    <property type="match status" value="1"/>
</dbReference>
<evidence type="ECO:0000256" key="7">
    <source>
        <dbReference type="ARBA" id="ARBA00038093"/>
    </source>
</evidence>
<proteinExistence type="inferred from homology"/>
<sequence length="176" mass="19523">MYLIDTNILSQISPTKPGLPDLTQWISDHAKDIFISVVTIAEVKAGIRNLEVKGATRRARMLKDWLSEVLLVYADRILGVDLQTACLTGEFMAIARLAQMAEKKRAAAGDVLPLNKKEKQRVIKTGFEDACIAATAAINGFTVLTQNVKDFRPMGAKWHDPLVILPVDELPKRKVK</sequence>
<comment type="caution">
    <text evidence="9">The sequence shown here is derived from an EMBL/GenBank/DDBJ whole genome shotgun (WGS) entry which is preliminary data.</text>
</comment>
<dbReference type="EMBL" id="QPMH01000023">
    <property type="protein sequence ID" value="RDD60602.1"/>
    <property type="molecule type" value="Genomic_DNA"/>
</dbReference>
<gene>
    <name evidence="9" type="ORF">DRB17_17165</name>
</gene>
<dbReference type="PANTHER" id="PTHR33653:SF1">
    <property type="entry name" value="RIBONUCLEASE VAPC2"/>
    <property type="match status" value="1"/>
</dbReference>
<evidence type="ECO:0000256" key="2">
    <source>
        <dbReference type="ARBA" id="ARBA00022649"/>
    </source>
</evidence>
<comment type="cofactor">
    <cofactor evidence="1">
        <name>Mg(2+)</name>
        <dbReference type="ChEBI" id="CHEBI:18420"/>
    </cofactor>
</comment>
<dbReference type="RefSeq" id="WP_114583459.1">
    <property type="nucleotide sequence ID" value="NZ_QPMH01000023.1"/>
</dbReference>
<evidence type="ECO:0000259" key="8">
    <source>
        <dbReference type="Pfam" id="PF01850"/>
    </source>
</evidence>
<evidence type="ECO:0000313" key="9">
    <source>
        <dbReference type="EMBL" id="RDD60602.1"/>
    </source>
</evidence>
<evidence type="ECO:0000256" key="4">
    <source>
        <dbReference type="ARBA" id="ARBA00022723"/>
    </source>
</evidence>
<reference evidence="9 10" key="1">
    <citation type="submission" date="2018-07" db="EMBL/GenBank/DDBJ databases">
        <title>Venubactetium sediminum gen. nov., sp. nov., isolated from a marine solar saltern.</title>
        <authorList>
            <person name="Wang S."/>
        </authorList>
    </citation>
    <scope>NUCLEOTIDE SEQUENCE [LARGE SCALE GENOMIC DNA]</scope>
    <source>
        <strain evidence="9 10">WD2A32</strain>
    </source>
</reference>
<keyword evidence="5" id="KW-0378">Hydrolase</keyword>
<comment type="similarity">
    <text evidence="7">Belongs to the PINc/VapC protein family.</text>
</comment>
<evidence type="ECO:0000256" key="6">
    <source>
        <dbReference type="ARBA" id="ARBA00022842"/>
    </source>
</evidence>
<dbReference type="Proteomes" id="UP000253941">
    <property type="component" value="Unassembled WGS sequence"/>
</dbReference>
<evidence type="ECO:0000256" key="5">
    <source>
        <dbReference type="ARBA" id="ARBA00022801"/>
    </source>
</evidence>
<dbReference type="InterPro" id="IPR002716">
    <property type="entry name" value="PIN_dom"/>
</dbReference>
<accession>A0A369T6U0</accession>
<dbReference type="AlphaFoldDB" id="A0A369T6U0"/>
<dbReference type="Pfam" id="PF01850">
    <property type="entry name" value="PIN"/>
    <property type="match status" value="1"/>
</dbReference>
<dbReference type="GO" id="GO:0016787">
    <property type="term" value="F:hydrolase activity"/>
    <property type="evidence" value="ECO:0007669"/>
    <property type="project" value="UniProtKB-KW"/>
</dbReference>
<dbReference type="InterPro" id="IPR029060">
    <property type="entry name" value="PIN-like_dom_sf"/>
</dbReference>
<feature type="domain" description="PIN" evidence="8">
    <location>
        <begin position="2"/>
        <end position="147"/>
    </location>
</feature>
<dbReference type="PANTHER" id="PTHR33653">
    <property type="entry name" value="RIBONUCLEASE VAPC2"/>
    <property type="match status" value="1"/>
</dbReference>